<evidence type="ECO:0000256" key="1">
    <source>
        <dbReference type="ARBA" id="ARBA00006194"/>
    </source>
</evidence>
<dbReference type="GO" id="GO:0019843">
    <property type="term" value="F:rRNA binding"/>
    <property type="evidence" value="ECO:0007669"/>
    <property type="project" value="UniProtKB-UniRule"/>
</dbReference>
<sequence length="129" mass="13654">MERGKVGVLHIYSTMNNTIIHVTDLSGIHTFSIHSGGSQVKADRLGSSPRAAMDAAKKVAEEISMKGISEVHAKIRAAGGIKSKTTGPGAKSALRALERSGIKVLSVENVTPIPHDGCKRKGGRKGRRM</sequence>
<evidence type="ECO:0000313" key="6">
    <source>
        <dbReference type="EMBL" id="MBE5727922.1"/>
    </source>
</evidence>
<dbReference type="HAMAP" id="MF_01310">
    <property type="entry name" value="Ribosomal_uS11"/>
    <property type="match status" value="1"/>
</dbReference>
<evidence type="ECO:0000313" key="7">
    <source>
        <dbReference type="Proteomes" id="UP000763484"/>
    </source>
</evidence>
<keyword evidence="2 4" id="KW-0689">Ribosomal protein</keyword>
<keyword evidence="4" id="KW-0694">RNA-binding</keyword>
<dbReference type="PIRSF" id="PIRSF002131">
    <property type="entry name" value="Ribosomal_S11"/>
    <property type="match status" value="1"/>
</dbReference>
<reference evidence="6 7" key="1">
    <citation type="submission" date="2020-09" db="EMBL/GenBank/DDBJ databases">
        <title>Genomic characterization of a novel Parvarchaeota family in acid mine drainage sediments.</title>
        <authorList>
            <person name="Luo Z.-H."/>
        </authorList>
    </citation>
    <scope>NUCLEOTIDE SEQUENCE [LARGE SCALE GENOMIC DNA]</scope>
    <source>
        <strain evidence="6">TL1-5_bins.178</strain>
    </source>
</reference>
<comment type="function">
    <text evidence="4">Located on the platform of the 30S subunit.</text>
</comment>
<dbReference type="Pfam" id="PF00411">
    <property type="entry name" value="Ribosomal_S11"/>
    <property type="match status" value="1"/>
</dbReference>
<evidence type="ECO:0000256" key="4">
    <source>
        <dbReference type="HAMAP-Rule" id="MF_01310"/>
    </source>
</evidence>
<dbReference type="Proteomes" id="UP000763484">
    <property type="component" value="Unassembled WGS sequence"/>
</dbReference>
<dbReference type="FunFam" id="3.30.420.80:FF:000018">
    <property type="entry name" value="40S ribosomal protein S14"/>
    <property type="match status" value="1"/>
</dbReference>
<protein>
    <recommendedName>
        <fullName evidence="4">Small ribosomal subunit protein uS11</fullName>
    </recommendedName>
</protein>
<dbReference type="GO" id="GO:0006412">
    <property type="term" value="P:translation"/>
    <property type="evidence" value="ECO:0007669"/>
    <property type="project" value="UniProtKB-UniRule"/>
</dbReference>
<proteinExistence type="inferred from homology"/>
<evidence type="ECO:0000256" key="5">
    <source>
        <dbReference type="RuleBase" id="RU003629"/>
    </source>
</evidence>
<evidence type="ECO:0000256" key="3">
    <source>
        <dbReference type="ARBA" id="ARBA00023274"/>
    </source>
</evidence>
<dbReference type="EMBL" id="JADFAQ010000014">
    <property type="protein sequence ID" value="MBE5727922.1"/>
    <property type="molecule type" value="Genomic_DNA"/>
</dbReference>
<dbReference type="InterPro" id="IPR036967">
    <property type="entry name" value="Ribosomal_uS11_sf"/>
</dbReference>
<comment type="subunit">
    <text evidence="4">Part of the 30S ribosomal subunit.</text>
</comment>
<name>A0A8T3UPW9_9ARCH</name>
<dbReference type="GO" id="GO:0022626">
    <property type="term" value="C:cytosolic ribosome"/>
    <property type="evidence" value="ECO:0007669"/>
    <property type="project" value="UniProtKB-ARBA"/>
</dbReference>
<comment type="caution">
    <text evidence="6">The sequence shown here is derived from an EMBL/GenBank/DDBJ whole genome shotgun (WGS) entry which is preliminary data.</text>
</comment>
<dbReference type="Gene3D" id="3.30.420.80">
    <property type="entry name" value="Ribosomal protein S11"/>
    <property type="match status" value="1"/>
</dbReference>
<keyword evidence="4" id="KW-0699">rRNA-binding</keyword>
<organism evidence="6 7">
    <name type="scientific">Candidatus Acidifodinimicrobium mancum</name>
    <dbReference type="NCBI Taxonomy" id="2898728"/>
    <lineage>
        <taxon>Archaea</taxon>
        <taxon>Candidatus Parvarchaeota</taxon>
        <taxon>Candidatus Acidifodinimicrobiaceae</taxon>
        <taxon>Candidatus Acidifodinimicrobium</taxon>
    </lineage>
</organism>
<dbReference type="GO" id="GO:0003735">
    <property type="term" value="F:structural constituent of ribosome"/>
    <property type="evidence" value="ECO:0007669"/>
    <property type="project" value="InterPro"/>
</dbReference>
<dbReference type="SUPFAM" id="SSF53137">
    <property type="entry name" value="Translational machinery components"/>
    <property type="match status" value="1"/>
</dbReference>
<dbReference type="InterPro" id="IPR018102">
    <property type="entry name" value="Ribosomal_uS11_CS"/>
</dbReference>
<comment type="similarity">
    <text evidence="1 4 5">Belongs to the universal ribosomal protein uS11 family.</text>
</comment>
<dbReference type="PROSITE" id="PS00054">
    <property type="entry name" value="RIBOSOMAL_S11"/>
    <property type="match status" value="1"/>
</dbReference>
<dbReference type="GO" id="GO:0044391">
    <property type="term" value="C:ribosomal subunit"/>
    <property type="evidence" value="ECO:0007669"/>
    <property type="project" value="UniProtKB-ARBA"/>
</dbReference>
<accession>A0A8T3UPW9</accession>
<dbReference type="AlphaFoldDB" id="A0A8T3UPW9"/>
<dbReference type="InterPro" id="IPR001971">
    <property type="entry name" value="Ribosomal_uS11"/>
</dbReference>
<dbReference type="PANTHER" id="PTHR11759">
    <property type="entry name" value="40S RIBOSOMAL PROTEIN S14/30S RIBOSOMAL PROTEIN S11"/>
    <property type="match status" value="1"/>
</dbReference>
<keyword evidence="3 4" id="KW-0687">Ribonucleoprotein</keyword>
<gene>
    <name evidence="6" type="primary">rpsK</name>
    <name evidence="4" type="synonym">rps11</name>
    <name evidence="6" type="ORF">IHE50_00705</name>
</gene>
<evidence type="ECO:0000256" key="2">
    <source>
        <dbReference type="ARBA" id="ARBA00022980"/>
    </source>
</evidence>